<feature type="non-terminal residue" evidence="2">
    <location>
        <position position="1"/>
    </location>
</feature>
<dbReference type="Pfam" id="PF05699">
    <property type="entry name" value="Dimer_Tnp_hAT"/>
    <property type="match status" value="1"/>
</dbReference>
<dbReference type="GO" id="GO:0046983">
    <property type="term" value="F:protein dimerization activity"/>
    <property type="evidence" value="ECO:0007669"/>
    <property type="project" value="InterPro"/>
</dbReference>
<name>F9X401_ZYMTI</name>
<dbReference type="HOGENOM" id="CLU_2284299_0_0_1"/>
<gene>
    <name evidence="2" type="ORF">MYCGRDRAFT_37333</name>
</gene>
<dbReference type="AlphaFoldDB" id="F9X401"/>
<reference evidence="2 3" key="1">
    <citation type="journal article" date="2011" name="PLoS Genet.">
        <title>Finished genome of the fungal wheat pathogen Mycosphaerella graminicola reveals dispensome structure, chromosome plasticity, and stealth pathogenesis.</title>
        <authorList>
            <person name="Goodwin S.B."/>
            <person name="Ben M'barek S."/>
            <person name="Dhillon B."/>
            <person name="Wittenberg A.H.J."/>
            <person name="Crane C.F."/>
            <person name="Hane J.K."/>
            <person name="Foster A.J."/>
            <person name="Van der Lee T.A.J."/>
            <person name="Grimwood J."/>
            <person name="Aerts A."/>
            <person name="Antoniw J."/>
            <person name="Bailey A."/>
            <person name="Bluhm B."/>
            <person name="Bowler J."/>
            <person name="Bristow J."/>
            <person name="van der Burgt A."/>
            <person name="Canto-Canche B."/>
            <person name="Churchill A.C.L."/>
            <person name="Conde-Ferraez L."/>
            <person name="Cools H.J."/>
            <person name="Coutinho P.M."/>
            <person name="Csukai M."/>
            <person name="Dehal P."/>
            <person name="De Wit P."/>
            <person name="Donzelli B."/>
            <person name="van de Geest H.C."/>
            <person name="van Ham R.C.H.J."/>
            <person name="Hammond-Kosack K.E."/>
            <person name="Henrissat B."/>
            <person name="Kilian A."/>
            <person name="Kobayashi A.K."/>
            <person name="Koopmann E."/>
            <person name="Kourmpetis Y."/>
            <person name="Kuzniar A."/>
            <person name="Lindquist E."/>
            <person name="Lombard V."/>
            <person name="Maliepaard C."/>
            <person name="Martins N."/>
            <person name="Mehrabi R."/>
            <person name="Nap J.P.H."/>
            <person name="Ponomarenko A."/>
            <person name="Rudd J.J."/>
            <person name="Salamov A."/>
            <person name="Schmutz J."/>
            <person name="Schouten H.J."/>
            <person name="Shapiro H."/>
            <person name="Stergiopoulos I."/>
            <person name="Torriani S.F.F."/>
            <person name="Tu H."/>
            <person name="de Vries R.P."/>
            <person name="Waalwijk C."/>
            <person name="Ware S.B."/>
            <person name="Wiebenga A."/>
            <person name="Zwiers L.-H."/>
            <person name="Oliver R.P."/>
            <person name="Grigoriev I.V."/>
            <person name="Kema G.H.J."/>
        </authorList>
    </citation>
    <scope>NUCLEOTIDE SEQUENCE [LARGE SCALE GENOMIC DNA]</scope>
    <source>
        <strain evidence="3">CBS 115943 / IPO323</strain>
    </source>
</reference>
<evidence type="ECO:0000313" key="2">
    <source>
        <dbReference type="EMBL" id="EGP90281.1"/>
    </source>
</evidence>
<dbReference type="InParanoid" id="F9X401"/>
<dbReference type="PANTHER" id="PTHR47611:SF1">
    <property type="entry name" value="CCHC-TYPE DOMAIN-CONTAINING PROTEIN"/>
    <property type="match status" value="1"/>
</dbReference>
<feature type="domain" description="HAT C-terminal dimerisation" evidence="1">
    <location>
        <begin position="1"/>
        <end position="52"/>
    </location>
</feature>
<dbReference type="Proteomes" id="UP000008062">
    <property type="component" value="Chromosome 2"/>
</dbReference>
<sequence>KYPILFQIARDYLAIIPTSAPAERVFSRVGDIVTKKRNRLRPDTIKKLIILKCLGVVPDEESTINDFDYTEDDIDINSTLNKGKEKVIEYLDSSEDENSEST</sequence>
<dbReference type="InterPro" id="IPR012337">
    <property type="entry name" value="RNaseH-like_sf"/>
</dbReference>
<proteinExistence type="predicted"/>
<dbReference type="RefSeq" id="XP_003855305.1">
    <property type="nucleotide sequence ID" value="XM_003855257.1"/>
</dbReference>
<dbReference type="PANTHER" id="PTHR47611">
    <property type="entry name" value="HAT DIMERISATION DOMAIN, C-TERMINAL"/>
    <property type="match status" value="1"/>
</dbReference>
<evidence type="ECO:0000313" key="3">
    <source>
        <dbReference type="Proteomes" id="UP000008062"/>
    </source>
</evidence>
<protein>
    <recommendedName>
        <fullName evidence="1">HAT C-terminal dimerisation domain-containing protein</fullName>
    </recommendedName>
</protein>
<dbReference type="OrthoDB" id="3560146at2759"/>
<dbReference type="EMBL" id="CM001197">
    <property type="protein sequence ID" value="EGP90281.1"/>
    <property type="molecule type" value="Genomic_DNA"/>
</dbReference>
<dbReference type="InterPro" id="IPR008906">
    <property type="entry name" value="HATC_C_dom"/>
</dbReference>
<dbReference type="SUPFAM" id="SSF53098">
    <property type="entry name" value="Ribonuclease H-like"/>
    <property type="match status" value="1"/>
</dbReference>
<keyword evidence="3" id="KW-1185">Reference proteome</keyword>
<dbReference type="KEGG" id="ztr:MYCGRDRAFT_37333"/>
<accession>F9X401</accession>
<evidence type="ECO:0000259" key="1">
    <source>
        <dbReference type="Pfam" id="PF05699"/>
    </source>
</evidence>
<organism evidence="2 3">
    <name type="scientific">Zymoseptoria tritici (strain CBS 115943 / IPO323)</name>
    <name type="common">Speckled leaf blotch fungus</name>
    <name type="synonym">Septoria tritici</name>
    <dbReference type="NCBI Taxonomy" id="336722"/>
    <lineage>
        <taxon>Eukaryota</taxon>
        <taxon>Fungi</taxon>
        <taxon>Dikarya</taxon>
        <taxon>Ascomycota</taxon>
        <taxon>Pezizomycotina</taxon>
        <taxon>Dothideomycetes</taxon>
        <taxon>Dothideomycetidae</taxon>
        <taxon>Mycosphaerellales</taxon>
        <taxon>Mycosphaerellaceae</taxon>
        <taxon>Zymoseptoria</taxon>
    </lineage>
</organism>
<dbReference type="GeneID" id="13400701"/>